<dbReference type="PANTHER" id="PTHR13774:SF17">
    <property type="entry name" value="PHENAZINE BIOSYNTHESIS-LIKE DOMAIN-CONTAINING PROTEIN"/>
    <property type="match status" value="1"/>
</dbReference>
<protein>
    <submittedName>
        <fullName evidence="4">Uncharacterized protein</fullName>
    </submittedName>
</protein>
<dbReference type="SUPFAM" id="SSF54506">
    <property type="entry name" value="Diaminopimelate epimerase-like"/>
    <property type="match status" value="1"/>
</dbReference>
<dbReference type="NCBIfam" id="TIGR00654">
    <property type="entry name" value="PhzF_family"/>
    <property type="match status" value="1"/>
</dbReference>
<dbReference type="AlphaFoldDB" id="A0AAE0G1N7"/>
<dbReference type="PANTHER" id="PTHR13774">
    <property type="entry name" value="PHENAZINE BIOSYNTHESIS PROTEIN"/>
    <property type="match status" value="1"/>
</dbReference>
<reference evidence="4 5" key="1">
    <citation type="journal article" date="2015" name="Genome Biol. Evol.">
        <title>Comparative Genomics of a Bacterivorous Green Alga Reveals Evolutionary Causalities and Consequences of Phago-Mixotrophic Mode of Nutrition.</title>
        <authorList>
            <person name="Burns J.A."/>
            <person name="Paasch A."/>
            <person name="Narechania A."/>
            <person name="Kim E."/>
        </authorList>
    </citation>
    <scope>NUCLEOTIDE SEQUENCE [LARGE SCALE GENOMIC DNA]</scope>
    <source>
        <strain evidence="4 5">PLY_AMNH</strain>
    </source>
</reference>
<dbReference type="Gene3D" id="3.10.310.10">
    <property type="entry name" value="Diaminopimelate Epimerase, Chain A, domain 1"/>
    <property type="match status" value="2"/>
</dbReference>
<comment type="similarity">
    <text evidence="1">Belongs to the PhzF family.</text>
</comment>
<evidence type="ECO:0000313" key="4">
    <source>
        <dbReference type="EMBL" id="KAK3270037.1"/>
    </source>
</evidence>
<evidence type="ECO:0000256" key="1">
    <source>
        <dbReference type="ARBA" id="ARBA00008270"/>
    </source>
</evidence>
<dbReference type="InterPro" id="IPR003719">
    <property type="entry name" value="Phenazine_PhzF-like"/>
</dbReference>
<keyword evidence="5" id="KW-1185">Reference proteome</keyword>
<sequence length="386" mass="42374">MMRAMGRSLVRQRHAMVHDVRPKLDLQDLASFPVRNRRSEMSFGGRRLKLHGMSVLKTSLARSQYACYGAPFQSTRHLRTSRRVSQGESEDSRGAAVPSGPADFVQVDSFTRKPFGGNPAAVFLLEDDFPADEWMQLVAREMNLSETAFTVPGASAEEYNLRWFTPTDEVDLCGHATLAAAHAIFEHLGAQQEGPEEADIPDELCFSTRSGELIVTKGLPPGQEGMLYMAFPALPATELPEEMYAQVQAAIGSQQRPLWVGRNALEDLLVELELEQEVAQCQPDLSRVASLGGRGMMVTARAENSAAYDFVSRFWGPNVGIAEDPVTGSAHCALGPYWASKMMKNSFKAYQCSERGGHLEVTVDDELDRVIIGGCAITTIRGTLLC</sequence>
<name>A0AAE0G1N7_9CHLO</name>
<dbReference type="GO" id="GO:0005737">
    <property type="term" value="C:cytoplasm"/>
    <property type="evidence" value="ECO:0007669"/>
    <property type="project" value="TreeGrafter"/>
</dbReference>
<dbReference type="Proteomes" id="UP001190700">
    <property type="component" value="Unassembled WGS sequence"/>
</dbReference>
<dbReference type="EMBL" id="LGRX02010595">
    <property type="protein sequence ID" value="KAK3270037.1"/>
    <property type="molecule type" value="Genomic_DNA"/>
</dbReference>
<evidence type="ECO:0000256" key="3">
    <source>
        <dbReference type="SAM" id="MobiDB-lite"/>
    </source>
</evidence>
<organism evidence="4 5">
    <name type="scientific">Cymbomonas tetramitiformis</name>
    <dbReference type="NCBI Taxonomy" id="36881"/>
    <lineage>
        <taxon>Eukaryota</taxon>
        <taxon>Viridiplantae</taxon>
        <taxon>Chlorophyta</taxon>
        <taxon>Pyramimonadophyceae</taxon>
        <taxon>Pyramimonadales</taxon>
        <taxon>Pyramimonadaceae</taxon>
        <taxon>Cymbomonas</taxon>
    </lineage>
</organism>
<feature type="region of interest" description="Disordered" evidence="3">
    <location>
        <begin position="78"/>
        <end position="101"/>
    </location>
</feature>
<gene>
    <name evidence="4" type="ORF">CYMTET_21546</name>
</gene>
<comment type="caution">
    <text evidence="4">The sequence shown here is derived from an EMBL/GenBank/DDBJ whole genome shotgun (WGS) entry which is preliminary data.</text>
</comment>
<dbReference type="Pfam" id="PF02567">
    <property type="entry name" value="PhzC-PhzF"/>
    <property type="match status" value="1"/>
</dbReference>
<dbReference type="GO" id="GO:0016853">
    <property type="term" value="F:isomerase activity"/>
    <property type="evidence" value="ECO:0007669"/>
    <property type="project" value="UniProtKB-KW"/>
</dbReference>
<accession>A0AAE0G1N7</accession>
<keyword evidence="2" id="KW-0413">Isomerase</keyword>
<evidence type="ECO:0000256" key="2">
    <source>
        <dbReference type="ARBA" id="ARBA00023235"/>
    </source>
</evidence>
<evidence type="ECO:0000313" key="5">
    <source>
        <dbReference type="Proteomes" id="UP001190700"/>
    </source>
</evidence>
<proteinExistence type="inferred from homology"/>